<dbReference type="Proteomes" id="UP001148838">
    <property type="component" value="Unassembled WGS sequence"/>
</dbReference>
<evidence type="ECO:0000313" key="1">
    <source>
        <dbReference type="EMBL" id="KAJ4435819.1"/>
    </source>
</evidence>
<organism evidence="1 2">
    <name type="scientific">Periplaneta americana</name>
    <name type="common">American cockroach</name>
    <name type="synonym">Blatta americana</name>
    <dbReference type="NCBI Taxonomy" id="6978"/>
    <lineage>
        <taxon>Eukaryota</taxon>
        <taxon>Metazoa</taxon>
        <taxon>Ecdysozoa</taxon>
        <taxon>Arthropoda</taxon>
        <taxon>Hexapoda</taxon>
        <taxon>Insecta</taxon>
        <taxon>Pterygota</taxon>
        <taxon>Neoptera</taxon>
        <taxon>Polyneoptera</taxon>
        <taxon>Dictyoptera</taxon>
        <taxon>Blattodea</taxon>
        <taxon>Blattoidea</taxon>
        <taxon>Blattidae</taxon>
        <taxon>Blattinae</taxon>
        <taxon>Periplaneta</taxon>
    </lineage>
</organism>
<dbReference type="EMBL" id="JAJSOF020000023">
    <property type="protein sequence ID" value="KAJ4435819.1"/>
    <property type="molecule type" value="Genomic_DNA"/>
</dbReference>
<proteinExistence type="predicted"/>
<accession>A0ABQ8SNR7</accession>
<comment type="caution">
    <text evidence="1">The sequence shown here is derived from an EMBL/GenBank/DDBJ whole genome shotgun (WGS) entry which is preliminary data.</text>
</comment>
<sequence length="148" mass="16302">MAGLCEGGNEPAGSLKAVNNPFISPLHCWFKVILLTTTTTTTTPNLWSNGKRDWPQNQVARVRFPVGVRHGHADKKAVNPCCAPVPTCLCVRPSSIHWFHTTIIVAALYEPKCHGMTNLLPGDQPFCPVITHSRADIAPFHVDEAYLY</sequence>
<name>A0ABQ8SNR7_PERAM</name>
<keyword evidence="2" id="KW-1185">Reference proteome</keyword>
<protein>
    <submittedName>
        <fullName evidence="1">Uncharacterized protein</fullName>
    </submittedName>
</protein>
<gene>
    <name evidence="1" type="ORF">ANN_18438</name>
</gene>
<reference evidence="1 2" key="1">
    <citation type="journal article" date="2022" name="Allergy">
        <title>Genome assembly and annotation of Periplaneta americana reveal a comprehensive cockroach allergen profile.</title>
        <authorList>
            <person name="Wang L."/>
            <person name="Xiong Q."/>
            <person name="Saelim N."/>
            <person name="Wang L."/>
            <person name="Nong W."/>
            <person name="Wan A.T."/>
            <person name="Shi M."/>
            <person name="Liu X."/>
            <person name="Cao Q."/>
            <person name="Hui J.H.L."/>
            <person name="Sookrung N."/>
            <person name="Leung T.F."/>
            <person name="Tungtrongchitr A."/>
            <person name="Tsui S.K.W."/>
        </authorList>
    </citation>
    <scope>NUCLEOTIDE SEQUENCE [LARGE SCALE GENOMIC DNA]</scope>
    <source>
        <strain evidence="1">PWHHKU_190912</strain>
    </source>
</reference>
<evidence type="ECO:0000313" key="2">
    <source>
        <dbReference type="Proteomes" id="UP001148838"/>
    </source>
</evidence>